<reference evidence="5" key="1">
    <citation type="submission" date="2020-06" db="EMBL/GenBank/DDBJ databases">
        <title>Thalassolituus marinus alknpb1M-1, a hydrocarbon-degrading bacterium isolated from the deep-sea overlying water using an in-situ strategy from the South China Sea basin.</title>
        <authorList>
            <person name="Dong C."/>
            <person name="Chen Y."/>
            <person name="Shao Z."/>
        </authorList>
    </citation>
    <scope>NUCLEOTIDE SEQUENCE [LARGE SCALE GENOMIC DNA]</scope>
    <source>
        <strain evidence="5">alknpb1M-1</strain>
    </source>
</reference>
<dbReference type="CDD" id="cd20736">
    <property type="entry name" value="PoNe_Nuclease"/>
    <property type="match status" value="1"/>
</dbReference>
<dbReference type="NCBIfam" id="NF009150">
    <property type="entry name" value="PRK12497.1-3"/>
    <property type="match status" value="1"/>
</dbReference>
<dbReference type="PANTHER" id="PTHR34039:SF1">
    <property type="entry name" value="UPF0102 PROTEIN YRAN"/>
    <property type="match status" value="1"/>
</dbReference>
<organism evidence="4 5">
    <name type="scientific">Thalassolituus hydrocarboniclasticus</name>
    <dbReference type="NCBI Taxonomy" id="2742796"/>
    <lineage>
        <taxon>Bacteria</taxon>
        <taxon>Pseudomonadati</taxon>
        <taxon>Pseudomonadota</taxon>
        <taxon>Gammaproteobacteria</taxon>
        <taxon>Oceanospirillales</taxon>
        <taxon>Oceanospirillaceae</taxon>
        <taxon>Thalassolituus</taxon>
    </lineage>
</organism>
<dbReference type="PANTHER" id="PTHR34039">
    <property type="entry name" value="UPF0102 PROTEIN YRAN"/>
    <property type="match status" value="1"/>
</dbReference>
<dbReference type="HAMAP" id="MF_00048">
    <property type="entry name" value="UPF0102"/>
    <property type="match status" value="1"/>
</dbReference>
<proteinExistence type="inferred from homology"/>
<name>A0ABY6A866_9GAMM</name>
<keyword evidence="5" id="KW-1185">Reference proteome</keyword>
<dbReference type="SUPFAM" id="SSF52980">
    <property type="entry name" value="Restriction endonuclease-like"/>
    <property type="match status" value="1"/>
</dbReference>
<feature type="compositionally biased region" description="Low complexity" evidence="3">
    <location>
        <begin position="13"/>
        <end position="25"/>
    </location>
</feature>
<dbReference type="InterPro" id="IPR011335">
    <property type="entry name" value="Restrct_endonuc-II-like"/>
</dbReference>
<dbReference type="Gene3D" id="3.40.1350.10">
    <property type="match status" value="1"/>
</dbReference>
<dbReference type="Proteomes" id="UP001065322">
    <property type="component" value="Chromosome"/>
</dbReference>
<gene>
    <name evidence="4" type="ORF">HUF19_04970</name>
</gene>
<dbReference type="RefSeq" id="WP_260998762.1">
    <property type="nucleotide sequence ID" value="NZ_CP054475.1"/>
</dbReference>
<evidence type="ECO:0000313" key="5">
    <source>
        <dbReference type="Proteomes" id="UP001065322"/>
    </source>
</evidence>
<accession>A0ABY6A866</accession>
<sequence>MWFTRKDKKLQDSEQTAETSSAAETRAAEKPATRKPATRTKGAEIEQAAEHFLKRQGLKAVTRNYTIRGGEIDLIMRHGKVLVFVEVRYRASQSHGSGAESITHHKQQRLLKTARHYLQQHYGANLPDCRFDVMSGSGQPVQFEWLQNVFG</sequence>
<dbReference type="InterPro" id="IPR003509">
    <property type="entry name" value="UPF0102_YraN-like"/>
</dbReference>
<evidence type="ECO:0000256" key="2">
    <source>
        <dbReference type="HAMAP-Rule" id="MF_00048"/>
    </source>
</evidence>
<evidence type="ECO:0000313" key="4">
    <source>
        <dbReference type="EMBL" id="UXD86835.1"/>
    </source>
</evidence>
<dbReference type="NCBIfam" id="TIGR00252">
    <property type="entry name" value="YraN family protein"/>
    <property type="match status" value="1"/>
</dbReference>
<dbReference type="EMBL" id="CP054475">
    <property type="protein sequence ID" value="UXD86835.1"/>
    <property type="molecule type" value="Genomic_DNA"/>
</dbReference>
<protein>
    <recommendedName>
        <fullName evidence="2">UPF0102 protein HUF19_04970</fullName>
    </recommendedName>
</protein>
<evidence type="ECO:0000256" key="3">
    <source>
        <dbReference type="SAM" id="MobiDB-lite"/>
    </source>
</evidence>
<dbReference type="InterPro" id="IPR011856">
    <property type="entry name" value="tRNA_endonuc-like_dom_sf"/>
</dbReference>
<feature type="region of interest" description="Disordered" evidence="3">
    <location>
        <begin position="1"/>
        <end position="43"/>
    </location>
</feature>
<dbReference type="Pfam" id="PF02021">
    <property type="entry name" value="UPF0102"/>
    <property type="match status" value="1"/>
</dbReference>
<comment type="similarity">
    <text evidence="1 2">Belongs to the UPF0102 family.</text>
</comment>
<evidence type="ECO:0000256" key="1">
    <source>
        <dbReference type="ARBA" id="ARBA00006738"/>
    </source>
</evidence>